<dbReference type="AlphaFoldDB" id="A0A3M2I191"/>
<evidence type="ECO:0000259" key="4">
    <source>
        <dbReference type="Pfam" id="PF06414"/>
    </source>
</evidence>
<reference evidence="6 7" key="1">
    <citation type="submission" date="2018-10" db="EMBL/GenBank/DDBJ databases">
        <title>Proposal of Lysobacter pythonis sp. nov. isolated from royal pythons (Python regius).</title>
        <authorList>
            <person name="Hans-Juergen B."/>
            <person name="Huptas C."/>
            <person name="Sandra B."/>
            <person name="Igor L."/>
            <person name="Joachim S."/>
            <person name="Siegfried S."/>
            <person name="Mareike W."/>
            <person name="Peter K."/>
        </authorList>
    </citation>
    <scope>NUCLEOTIDE SEQUENCE [LARGE SCALE GENOMIC DNA]</scope>
    <source>
        <strain evidence="6 7">4284/11</strain>
    </source>
</reference>
<protein>
    <submittedName>
        <fullName evidence="6">Uncharacterized protein</fullName>
    </submittedName>
</protein>
<dbReference type="GO" id="GO:0016301">
    <property type="term" value="F:kinase activity"/>
    <property type="evidence" value="ECO:0007669"/>
    <property type="project" value="InterPro"/>
</dbReference>
<feature type="region of interest" description="Disordered" evidence="3">
    <location>
        <begin position="943"/>
        <end position="965"/>
    </location>
</feature>
<dbReference type="InterPro" id="IPR010488">
    <property type="entry name" value="Zeta_toxin_domain"/>
</dbReference>
<organism evidence="6 7">
    <name type="scientific">Solilutibacter pythonis</name>
    <dbReference type="NCBI Taxonomy" id="2483112"/>
    <lineage>
        <taxon>Bacteria</taxon>
        <taxon>Pseudomonadati</taxon>
        <taxon>Pseudomonadota</taxon>
        <taxon>Gammaproteobacteria</taxon>
        <taxon>Lysobacterales</taxon>
        <taxon>Lysobacteraceae</taxon>
        <taxon>Solilutibacter</taxon>
    </lineage>
</organism>
<dbReference type="Pfam" id="PF20410">
    <property type="entry name" value="X-Tfes_XVIPCD"/>
    <property type="match status" value="1"/>
</dbReference>
<keyword evidence="2" id="KW-0067">ATP-binding</keyword>
<comment type="caution">
    <text evidence="6">The sequence shown here is derived from an EMBL/GenBank/DDBJ whole genome shotgun (WGS) entry which is preliminary data.</text>
</comment>
<evidence type="ECO:0000313" key="7">
    <source>
        <dbReference type="Proteomes" id="UP000275012"/>
    </source>
</evidence>
<gene>
    <name evidence="6" type="ORF">EBB59_02990</name>
</gene>
<keyword evidence="7" id="KW-1185">Reference proteome</keyword>
<dbReference type="SUPFAM" id="SSF52540">
    <property type="entry name" value="P-loop containing nucleoside triphosphate hydrolases"/>
    <property type="match status" value="1"/>
</dbReference>
<dbReference type="InterPro" id="IPR046519">
    <property type="entry name" value="X-Tfes_XVIPCD"/>
</dbReference>
<name>A0A3M2I191_9GAMM</name>
<accession>A0A3M2I191</accession>
<feature type="domain" description="Zeta toxin" evidence="4">
    <location>
        <begin position="30"/>
        <end position="216"/>
    </location>
</feature>
<dbReference type="EMBL" id="RFLY01000003">
    <property type="protein sequence ID" value="RMH94145.1"/>
    <property type="molecule type" value="Genomic_DNA"/>
</dbReference>
<evidence type="ECO:0000256" key="2">
    <source>
        <dbReference type="ARBA" id="ARBA00022840"/>
    </source>
</evidence>
<sequence length="965" mass="104732">MNEQSILSSPEHARIFREEILFDYKLSRKSSLDNPQAIILAGQPGSGKGRLSDVAKAELHGDVITVDPDALREFHPQAKEFRRTHPYTWSGDTHPDASQWADELLKATVSGKKNLIFDTTLSDGTWASELINDLQAQGYEVEVRAVAAHRLESELGVNKRFGESLDAKGHGRHVPAAARESIYDKLPASLDTIHANTNAPIRLFNREGAELYDSRHDPRPAGAALTAAREARLKDPAITQGLRDGWREQQGWHRDLPQNLPDNPRVDAYTRGNLLAERSTHQVVERVERTAVEAVDVDHLTRIRPTRLRAGSALGIVGLALDAHEAADTARTYRRLQGQGNATAAESELIHFGSRSVGGFAGAGLGMTVGAAVGVETGPGLLLTGAAGGVVGVLAGDQLAEWTDHRRIHRQPDGQGHVWHYDPNAPDQGWQRRVPIDASLDQIDNPTPGLLRASPALANQLNYQASSTSAELVLGAPPRPRDPFVQASAATDPPSAFPAPWVYQAEQAEWRREVTIAYVERGLSPRRTDVADPERAAALDRAAAATLRENAAHSPAAIAARYEEAYVRHGWAAYGPMPDAVRQARTDLDSLIASDGQRYQRQRNGDWLSDGLIDDSTARGALRQELDATREVVRATLPEPRPVETPPPMTPEARLRDAVTGAYANAGLAPDAARLTASAAAVEATWRSHGLDPGTTALQLRPNADGRYALDSPIASLRLAADGKTYAIAAMTTTEEIQRAEERQRMPAAPPNEVSTPPPANPGHAAPMRLPGHGRPAAARSPAREADTQSDALVAQYIAATAQGDEQAMSAACRAMEASAFGQRFAEESKARERDRLQRLPGRDHPLFAQAVQHLERLGPDVAGYWDDLDMERMAGAIAHEAQRNRLPAIEAIVPTRDGQRLVATWRHPDNDALNATASVDTIEAATQPLAQSLEALCEETREQARQAQAWAQQQQQQQHGALSR</sequence>
<evidence type="ECO:0000259" key="5">
    <source>
        <dbReference type="Pfam" id="PF20410"/>
    </source>
</evidence>
<feature type="compositionally biased region" description="Low complexity" evidence="3">
    <location>
        <begin position="946"/>
        <end position="959"/>
    </location>
</feature>
<evidence type="ECO:0000256" key="3">
    <source>
        <dbReference type="SAM" id="MobiDB-lite"/>
    </source>
</evidence>
<keyword evidence="1" id="KW-0547">Nucleotide-binding</keyword>
<dbReference type="Proteomes" id="UP000275012">
    <property type="component" value="Unassembled WGS sequence"/>
</dbReference>
<evidence type="ECO:0000313" key="6">
    <source>
        <dbReference type="EMBL" id="RMH94145.1"/>
    </source>
</evidence>
<dbReference type="Pfam" id="PF06414">
    <property type="entry name" value="Zeta_toxin"/>
    <property type="match status" value="1"/>
</dbReference>
<dbReference type="RefSeq" id="WP_122100667.1">
    <property type="nucleotide sequence ID" value="NZ_RFLY01000003.1"/>
</dbReference>
<dbReference type="GO" id="GO:0005524">
    <property type="term" value="F:ATP binding"/>
    <property type="evidence" value="ECO:0007669"/>
    <property type="project" value="UniProtKB-KW"/>
</dbReference>
<feature type="region of interest" description="Disordered" evidence="3">
    <location>
        <begin position="739"/>
        <end position="789"/>
    </location>
</feature>
<dbReference type="InterPro" id="IPR027417">
    <property type="entry name" value="P-loop_NTPase"/>
</dbReference>
<evidence type="ECO:0000256" key="1">
    <source>
        <dbReference type="ARBA" id="ARBA00022741"/>
    </source>
</evidence>
<dbReference type="Gene3D" id="3.40.50.300">
    <property type="entry name" value="P-loop containing nucleotide triphosphate hydrolases"/>
    <property type="match status" value="1"/>
</dbReference>
<proteinExistence type="predicted"/>
<dbReference type="OrthoDB" id="9792687at2"/>
<feature type="domain" description="X-Tfes XVIPCD" evidence="5">
    <location>
        <begin position="843"/>
        <end position="937"/>
    </location>
</feature>